<dbReference type="EMBL" id="CP073721">
    <property type="protein sequence ID" value="UWZ34796.1"/>
    <property type="molecule type" value="Genomic_DNA"/>
</dbReference>
<dbReference type="Proteomes" id="UP001058271">
    <property type="component" value="Chromosome"/>
</dbReference>
<name>A0ABY5YYH7_9ACTN</name>
<sequence length="646" mass="72398">MDAIYAVARQASKVGEDSERAYLTARTFEALAEYLGDAADHERCIQTVAQFSRSSAVALAGRWRSRRFGAADRVLQALLEFETGLSTRASNGAVALLPLAETFDVRGVLKDSLQSGTVDAARLFDVVSRYDRTAWHHREYFDELHALARRFSVDLDRTSYAHDSYRQRVFDPQKHSSHYTSSSWFDRDATYEARRTADLQALNSLDLSDPDDLEAARRMCENQERSVHTNDFVDAVLATPARHLSRAIGNVRNNSRLSAYIYRSLLERLTAASGLPRATVDATRDLALHAVHRFCDQIAGAYRYQGLEPELLSRATGRRSDDLYDLALVEVGARGDFLDADACFGLVYTLAPRLLPEQARDAFDQAIAELDYLNDADTGDGPWRADLAPSDDLHRCVAGYIWSVLADPDESIRWRAAHAVHLLCELGAQAELRALAEFAGTVTGGPFNDARLPFYDKNALMWLLLAIERASTDSAAELGVFEDILRKAAFGTEQHILLREAARHALTALDDHGVIDVGSSGRDRLAAANRPVGQVLERTRRPSWYQRTRRAAGDGYEFRFDFDEHWIEPLARCFGLQVDDVTRRISDVITGSWAVEVSAGRAQDPRQIRNILKDESTFYYKSDMPTVHDLDFYLRGPNKVVRRVGT</sequence>
<proteinExistence type="predicted"/>
<keyword evidence="2" id="KW-1185">Reference proteome</keyword>
<dbReference type="RefSeq" id="WP_260724142.1">
    <property type="nucleotide sequence ID" value="NZ_BAAABS010000052.1"/>
</dbReference>
<protein>
    <submittedName>
        <fullName evidence="1">Uncharacterized protein</fullName>
    </submittedName>
</protein>
<accession>A0ABY5YYH7</accession>
<organism evidence="1 2">
    <name type="scientific">Dactylosporangium roseum</name>
    <dbReference type="NCBI Taxonomy" id="47989"/>
    <lineage>
        <taxon>Bacteria</taxon>
        <taxon>Bacillati</taxon>
        <taxon>Actinomycetota</taxon>
        <taxon>Actinomycetes</taxon>
        <taxon>Micromonosporales</taxon>
        <taxon>Micromonosporaceae</taxon>
        <taxon>Dactylosporangium</taxon>
    </lineage>
</organism>
<reference evidence="1" key="1">
    <citation type="submission" date="2021-04" db="EMBL/GenBank/DDBJ databases">
        <title>Biosynthetic gene clusters of Dactylosporangioum roseum.</title>
        <authorList>
            <person name="Hartkoorn R.C."/>
            <person name="Beaudoing E."/>
            <person name="Hot D."/>
            <person name="Moureu S."/>
        </authorList>
    </citation>
    <scope>NUCLEOTIDE SEQUENCE</scope>
    <source>
        <strain evidence="1">NRRL B-16295</strain>
    </source>
</reference>
<evidence type="ECO:0000313" key="2">
    <source>
        <dbReference type="Proteomes" id="UP001058271"/>
    </source>
</evidence>
<gene>
    <name evidence="1" type="ORF">Drose_26875</name>
</gene>
<evidence type="ECO:0000313" key="1">
    <source>
        <dbReference type="EMBL" id="UWZ34796.1"/>
    </source>
</evidence>